<evidence type="ECO:0000256" key="7">
    <source>
        <dbReference type="ARBA" id="ARBA00022694"/>
    </source>
</evidence>
<dbReference type="PANTHER" id="PTHR11806">
    <property type="entry name" value="GLUCOSE INHIBITED DIVISION PROTEIN A"/>
    <property type="match status" value="1"/>
</dbReference>
<dbReference type="GO" id="GO:0030488">
    <property type="term" value="P:tRNA methylation"/>
    <property type="evidence" value="ECO:0007669"/>
    <property type="project" value="TreeGrafter"/>
</dbReference>
<evidence type="ECO:0000256" key="4">
    <source>
        <dbReference type="ARBA" id="ARBA00020461"/>
    </source>
</evidence>
<evidence type="ECO:0000256" key="9">
    <source>
        <dbReference type="ARBA" id="ARBA00023027"/>
    </source>
</evidence>
<comment type="cofactor">
    <cofactor evidence="1 12">
        <name>FAD</name>
        <dbReference type="ChEBI" id="CHEBI:57692"/>
    </cofactor>
</comment>
<reference evidence="14 15" key="1">
    <citation type="submission" date="2020-02" db="EMBL/GenBank/DDBJ databases">
        <title>Genome sequencing for Draconibacterium sp. strain M1.</title>
        <authorList>
            <person name="Park S.-J."/>
        </authorList>
    </citation>
    <scope>NUCLEOTIDE SEQUENCE [LARGE SCALE GENOMIC DNA]</scope>
    <source>
        <strain evidence="14 15">M1</strain>
    </source>
</reference>
<feature type="binding site" evidence="12">
    <location>
        <position position="368"/>
    </location>
    <ligand>
        <name>FAD</name>
        <dbReference type="ChEBI" id="CHEBI:57692"/>
    </ligand>
</feature>
<proteinExistence type="inferred from homology"/>
<evidence type="ECO:0000256" key="2">
    <source>
        <dbReference type="ARBA" id="ARBA00003717"/>
    </source>
</evidence>
<dbReference type="SUPFAM" id="SSF51905">
    <property type="entry name" value="FAD/NAD(P)-binding domain"/>
    <property type="match status" value="1"/>
</dbReference>
<dbReference type="NCBIfam" id="TIGR00136">
    <property type="entry name" value="mnmG_gidA"/>
    <property type="match status" value="1"/>
</dbReference>
<protein>
    <recommendedName>
        <fullName evidence="4 12">tRNA uridine 5-carboxymethylaminomethyl modification enzyme MnmG</fullName>
    </recommendedName>
    <alternativeName>
        <fullName evidence="11 12">Glucose-inhibited division protein A</fullName>
    </alternativeName>
</protein>
<evidence type="ECO:0000313" key="15">
    <source>
        <dbReference type="Proteomes" id="UP000474630"/>
    </source>
</evidence>
<dbReference type="Gene3D" id="1.10.150.570">
    <property type="entry name" value="GidA associated domain, C-terminal subdomain"/>
    <property type="match status" value="1"/>
</dbReference>
<dbReference type="FunFam" id="1.10.150.570:FF:000001">
    <property type="entry name" value="tRNA uridine 5-carboxymethylaminomethyl modification enzyme MnmG"/>
    <property type="match status" value="1"/>
</dbReference>
<dbReference type="Proteomes" id="UP000474630">
    <property type="component" value="Chromosome"/>
</dbReference>
<evidence type="ECO:0000256" key="6">
    <source>
        <dbReference type="ARBA" id="ARBA00022630"/>
    </source>
</evidence>
<evidence type="ECO:0000256" key="10">
    <source>
        <dbReference type="ARBA" id="ARBA00025948"/>
    </source>
</evidence>
<dbReference type="InterPro" id="IPR040131">
    <property type="entry name" value="MnmG_N"/>
</dbReference>
<dbReference type="InterPro" id="IPR049312">
    <property type="entry name" value="GIDA_C_N"/>
</dbReference>
<comment type="function">
    <text evidence="2 12">NAD-binding protein involved in the addition of a carboxymethylaminomethyl (cmnm) group at the wobble position (U34) of certain tRNAs, forming tRNA-cmnm(5)s(2)U34.</text>
</comment>
<dbReference type="GO" id="GO:0002098">
    <property type="term" value="P:tRNA wobble uridine modification"/>
    <property type="evidence" value="ECO:0007669"/>
    <property type="project" value="InterPro"/>
</dbReference>
<evidence type="ECO:0000256" key="3">
    <source>
        <dbReference type="ARBA" id="ARBA00007653"/>
    </source>
</evidence>
<dbReference type="FunFam" id="1.10.10.1800:FF:000003">
    <property type="entry name" value="tRNA uridine 5-carboxymethylaminomethyl modification enzyme MnmG"/>
    <property type="match status" value="1"/>
</dbReference>
<organism evidence="14 15">
    <name type="scientific">Draconibacterium halophilum</name>
    <dbReference type="NCBI Taxonomy" id="2706887"/>
    <lineage>
        <taxon>Bacteria</taxon>
        <taxon>Pseudomonadati</taxon>
        <taxon>Bacteroidota</taxon>
        <taxon>Bacteroidia</taxon>
        <taxon>Marinilabiliales</taxon>
        <taxon>Prolixibacteraceae</taxon>
        <taxon>Draconibacterium</taxon>
    </lineage>
</organism>
<name>A0A6C0R9X8_9BACT</name>
<dbReference type="GO" id="GO:0005829">
    <property type="term" value="C:cytosol"/>
    <property type="evidence" value="ECO:0007669"/>
    <property type="project" value="TreeGrafter"/>
</dbReference>
<feature type="binding site" evidence="12">
    <location>
        <position position="123"/>
    </location>
    <ligand>
        <name>FAD</name>
        <dbReference type="ChEBI" id="CHEBI:57692"/>
    </ligand>
</feature>
<feature type="binding site" evidence="12">
    <location>
        <begin position="271"/>
        <end position="285"/>
    </location>
    <ligand>
        <name>NAD(+)</name>
        <dbReference type="ChEBI" id="CHEBI:57540"/>
    </ligand>
</feature>
<dbReference type="InterPro" id="IPR044920">
    <property type="entry name" value="MnmG_C_subdom_sf"/>
</dbReference>
<dbReference type="Pfam" id="PF21680">
    <property type="entry name" value="GIDA_C_1st"/>
    <property type="match status" value="1"/>
</dbReference>
<evidence type="ECO:0000256" key="12">
    <source>
        <dbReference type="HAMAP-Rule" id="MF_00129"/>
    </source>
</evidence>
<keyword evidence="7 12" id="KW-0819">tRNA processing</keyword>
<evidence type="ECO:0000313" key="14">
    <source>
        <dbReference type="EMBL" id="QIA06535.1"/>
    </source>
</evidence>
<dbReference type="SMART" id="SM01228">
    <property type="entry name" value="GIDA_assoc_3"/>
    <property type="match status" value="1"/>
</dbReference>
<dbReference type="InterPro" id="IPR026904">
    <property type="entry name" value="MnmG_C"/>
</dbReference>
<evidence type="ECO:0000256" key="8">
    <source>
        <dbReference type="ARBA" id="ARBA00022827"/>
    </source>
</evidence>
<dbReference type="InterPro" id="IPR002218">
    <property type="entry name" value="MnmG-rel"/>
</dbReference>
<keyword evidence="8 12" id="KW-0274">FAD</keyword>
<dbReference type="PANTHER" id="PTHR11806:SF0">
    <property type="entry name" value="PROTEIN MTO1 HOMOLOG, MITOCHONDRIAL"/>
    <property type="match status" value="1"/>
</dbReference>
<feature type="binding site" evidence="12">
    <location>
        <begin position="11"/>
        <end position="16"/>
    </location>
    <ligand>
        <name>FAD</name>
        <dbReference type="ChEBI" id="CHEBI:57692"/>
    </ligand>
</feature>
<dbReference type="InterPro" id="IPR020595">
    <property type="entry name" value="MnmG-rel_CS"/>
</dbReference>
<gene>
    <name evidence="12 14" type="primary">mnmG</name>
    <name evidence="12" type="synonym">gidA</name>
    <name evidence="14" type="ORF">G0Q07_01775</name>
</gene>
<dbReference type="Pfam" id="PF13932">
    <property type="entry name" value="SAM_GIDA_C"/>
    <property type="match status" value="1"/>
</dbReference>
<dbReference type="EMBL" id="CP048409">
    <property type="protein sequence ID" value="QIA06535.1"/>
    <property type="molecule type" value="Genomic_DNA"/>
</dbReference>
<feature type="domain" description="tRNA uridine 5-carboxymethylaminomethyl modification enzyme C-terminal subdomain" evidence="13">
    <location>
        <begin position="551"/>
        <end position="622"/>
    </location>
</feature>
<evidence type="ECO:0000259" key="13">
    <source>
        <dbReference type="SMART" id="SM01228"/>
    </source>
</evidence>
<feature type="binding site" evidence="12">
    <location>
        <position position="178"/>
    </location>
    <ligand>
        <name>FAD</name>
        <dbReference type="ChEBI" id="CHEBI:57692"/>
    </ligand>
</feature>
<keyword evidence="9 12" id="KW-0520">NAD</keyword>
<keyword evidence="15" id="KW-1185">Reference proteome</keyword>
<comment type="subunit">
    <text evidence="10 12">Homodimer. Heterotetramer of two MnmE and two MnmG subunits.</text>
</comment>
<keyword evidence="6 12" id="KW-0285">Flavoprotein</keyword>
<dbReference type="InterPro" id="IPR004416">
    <property type="entry name" value="MnmG"/>
</dbReference>
<accession>A0A6C0R9X8</accession>
<dbReference type="InterPro" id="IPR047001">
    <property type="entry name" value="MnmG_C_subdom"/>
</dbReference>
<dbReference type="InterPro" id="IPR036188">
    <property type="entry name" value="FAD/NAD-bd_sf"/>
</dbReference>
<comment type="similarity">
    <text evidence="3 12">Belongs to the MnmG family.</text>
</comment>
<dbReference type="Gene3D" id="1.10.10.1800">
    <property type="entry name" value="tRNA uridine 5-carboxymethylaminomethyl modification enzyme MnmG/GidA"/>
    <property type="match status" value="1"/>
</dbReference>
<dbReference type="KEGG" id="drc:G0Q07_01775"/>
<comment type="subcellular location">
    <subcellularLocation>
        <location evidence="12">Cytoplasm</location>
    </subcellularLocation>
</comment>
<evidence type="ECO:0000256" key="1">
    <source>
        <dbReference type="ARBA" id="ARBA00001974"/>
    </source>
</evidence>
<dbReference type="AlphaFoldDB" id="A0A6C0R9X8"/>
<evidence type="ECO:0000256" key="11">
    <source>
        <dbReference type="ARBA" id="ARBA00031800"/>
    </source>
</evidence>
<dbReference type="FunFam" id="3.50.50.60:FF:000002">
    <property type="entry name" value="tRNA uridine 5-carboxymethylaminomethyl modification enzyme MnmG"/>
    <property type="match status" value="1"/>
</dbReference>
<keyword evidence="5 12" id="KW-0963">Cytoplasm</keyword>
<dbReference type="PROSITE" id="PS01280">
    <property type="entry name" value="GIDA_1"/>
    <property type="match status" value="1"/>
</dbReference>
<dbReference type="PROSITE" id="PS01281">
    <property type="entry name" value="GIDA_2"/>
    <property type="match status" value="1"/>
</dbReference>
<dbReference type="Gene3D" id="3.50.50.60">
    <property type="entry name" value="FAD/NAD(P)-binding domain"/>
    <property type="match status" value="2"/>
</dbReference>
<evidence type="ECO:0000256" key="5">
    <source>
        <dbReference type="ARBA" id="ARBA00022490"/>
    </source>
</evidence>
<dbReference type="Pfam" id="PF01134">
    <property type="entry name" value="GIDA"/>
    <property type="match status" value="1"/>
</dbReference>
<dbReference type="HAMAP" id="MF_00129">
    <property type="entry name" value="MnmG_GidA"/>
    <property type="match status" value="1"/>
</dbReference>
<dbReference type="GO" id="GO:0050660">
    <property type="term" value="F:flavin adenine dinucleotide binding"/>
    <property type="evidence" value="ECO:0007669"/>
    <property type="project" value="UniProtKB-UniRule"/>
</dbReference>
<sequence length="626" mass="70287">MMEKYDVIVVGGGHAGCEAATAAANLGSKTLLITMDMTKYGQMSCNPAMGGIAKGQIVREIDALGGYSGILADKTTIQFRMLNKSKGPAMWSPRAQNDRFRFVEEWRSILENTNNLDLWQDAVIQLIIKDNKVKGVKTKIGIEFESNTVILTNGTFLNGLMHIGQEKLAGGRIGEAASYNISEQLLEAGFTTGRMKTGTPVRIDGRTIDFSKLTEQKGDTEHYKFSYLPGTETRLKQRSCWITHTNSEVHSELQKGFEQSPMFDGTIESTGPRYCPSIESKLVTFAEKEKHQLFLEPEGENTIEYYLNGFSSSLPWQIQLQGLHKIAGLEKAKIFRPGYAIEYDYFDPTQLNHTLETKLIGNLFFAGQINGTTGYEEAGAQGIVAGINAHLKSEGNNDTFILKRNEAYIGVLIDDLVTKGVDEPYRMFTSRAEFRILLRQDNADIRLTEKSHKLGLASLERVKLLKQKTGLIHEIIEFGKNFSVKPRFVNQLLTDKGTTELKQGVKLYDLILRPQISIFDLIEVITPFKTFLEKVPVDRKIEIIEGAEIVIKYEGYISREKLLAEKLDKFENINIEDKFNYNELKSISTEARQKLEKINPKTIGQAKRISGVSPSDINVLLVLLGR</sequence>
<dbReference type="RefSeq" id="WP_163344467.1">
    <property type="nucleotide sequence ID" value="NZ_CP048409.1"/>
</dbReference>
<dbReference type="FunFam" id="3.50.50.60:FF:000010">
    <property type="entry name" value="tRNA uridine 5-carboxymethylaminomethyl modification enzyme MnmG"/>
    <property type="match status" value="1"/>
</dbReference>